<dbReference type="InterPro" id="IPR006140">
    <property type="entry name" value="D-isomer_DH_NAD-bd"/>
</dbReference>
<dbReference type="GO" id="GO:0005829">
    <property type="term" value="C:cytosol"/>
    <property type="evidence" value="ECO:0007669"/>
    <property type="project" value="TreeGrafter"/>
</dbReference>
<comment type="similarity">
    <text evidence="1 4">Belongs to the D-isomer specific 2-hydroxyacid dehydrogenase family.</text>
</comment>
<name>A0A9X1STX5_9ACTN</name>
<dbReference type="EMBL" id="JAJOMB010000004">
    <property type="protein sequence ID" value="MCD5311050.1"/>
    <property type="molecule type" value="Genomic_DNA"/>
</dbReference>
<dbReference type="PROSITE" id="PS00671">
    <property type="entry name" value="D_2_HYDROXYACID_DH_3"/>
    <property type="match status" value="1"/>
</dbReference>
<organism evidence="7 8">
    <name type="scientific">Kineosporia babensis</name>
    <dbReference type="NCBI Taxonomy" id="499548"/>
    <lineage>
        <taxon>Bacteria</taxon>
        <taxon>Bacillati</taxon>
        <taxon>Actinomycetota</taxon>
        <taxon>Actinomycetes</taxon>
        <taxon>Kineosporiales</taxon>
        <taxon>Kineosporiaceae</taxon>
        <taxon>Kineosporia</taxon>
    </lineage>
</organism>
<dbReference type="Pfam" id="PF00389">
    <property type="entry name" value="2-Hacid_dh"/>
    <property type="match status" value="1"/>
</dbReference>
<dbReference type="Pfam" id="PF02826">
    <property type="entry name" value="2-Hacid_dh_C"/>
    <property type="match status" value="1"/>
</dbReference>
<evidence type="ECO:0000256" key="2">
    <source>
        <dbReference type="ARBA" id="ARBA00023002"/>
    </source>
</evidence>
<protein>
    <submittedName>
        <fullName evidence="7">Hydroxyacid dehydrogenase</fullName>
    </submittedName>
</protein>
<dbReference type="GO" id="GO:0030267">
    <property type="term" value="F:glyoxylate reductase (NADPH) activity"/>
    <property type="evidence" value="ECO:0007669"/>
    <property type="project" value="TreeGrafter"/>
</dbReference>
<evidence type="ECO:0000259" key="5">
    <source>
        <dbReference type="Pfam" id="PF00389"/>
    </source>
</evidence>
<dbReference type="PROSITE" id="PS00670">
    <property type="entry name" value="D_2_HYDROXYACID_DH_2"/>
    <property type="match status" value="1"/>
</dbReference>
<dbReference type="InterPro" id="IPR050223">
    <property type="entry name" value="D-isomer_2-hydroxyacid_DH"/>
</dbReference>
<keyword evidence="2 4" id="KW-0560">Oxidoreductase</keyword>
<gene>
    <name evidence="7" type="ORF">LR394_09095</name>
</gene>
<dbReference type="Gene3D" id="3.40.50.720">
    <property type="entry name" value="NAD(P)-binding Rossmann-like Domain"/>
    <property type="match status" value="2"/>
</dbReference>
<accession>A0A9X1STX5</accession>
<dbReference type="InterPro" id="IPR029753">
    <property type="entry name" value="D-isomer_DH_CS"/>
</dbReference>
<feature type="domain" description="D-isomer specific 2-hydroxyacid dehydrogenase catalytic" evidence="5">
    <location>
        <begin position="50"/>
        <end position="320"/>
    </location>
</feature>
<reference evidence="7" key="1">
    <citation type="submission" date="2021-11" db="EMBL/GenBank/DDBJ databases">
        <title>Streptomyces corallinus and Kineosporia corallina sp. nov., two new coral-derived marine actinobacteria.</title>
        <authorList>
            <person name="Buangrab K."/>
            <person name="Sutthacheep M."/>
            <person name="Yeemin T."/>
            <person name="Harunari E."/>
            <person name="Igarashi Y."/>
            <person name="Sripreechasak P."/>
            <person name="Kanchanasin P."/>
            <person name="Tanasupawat S."/>
            <person name="Phongsopitanun W."/>
        </authorList>
    </citation>
    <scope>NUCLEOTIDE SEQUENCE</scope>
    <source>
        <strain evidence="7">JCM 31032</strain>
    </source>
</reference>
<dbReference type="RefSeq" id="WP_231440229.1">
    <property type="nucleotide sequence ID" value="NZ_JAJOMB010000004.1"/>
</dbReference>
<comment type="caution">
    <text evidence="7">The sequence shown here is derived from an EMBL/GenBank/DDBJ whole genome shotgun (WGS) entry which is preliminary data.</text>
</comment>
<dbReference type="GO" id="GO:0051287">
    <property type="term" value="F:NAD binding"/>
    <property type="evidence" value="ECO:0007669"/>
    <property type="project" value="InterPro"/>
</dbReference>
<dbReference type="PANTHER" id="PTHR10996:SF178">
    <property type="entry name" value="2-HYDROXYACID DEHYDROGENASE YGL185C-RELATED"/>
    <property type="match status" value="1"/>
</dbReference>
<dbReference type="CDD" id="cd12167">
    <property type="entry name" value="2-Hacid_dh_8"/>
    <property type="match status" value="1"/>
</dbReference>
<feature type="domain" description="D-isomer specific 2-hydroxyacid dehydrogenase NAD-binding" evidence="6">
    <location>
        <begin position="115"/>
        <end position="289"/>
    </location>
</feature>
<proteinExistence type="inferred from homology"/>
<evidence type="ECO:0000313" key="7">
    <source>
        <dbReference type="EMBL" id="MCD5311050.1"/>
    </source>
</evidence>
<dbReference type="InterPro" id="IPR006139">
    <property type="entry name" value="D-isomer_2_OHA_DH_cat_dom"/>
</dbReference>
<evidence type="ECO:0000259" key="6">
    <source>
        <dbReference type="Pfam" id="PF02826"/>
    </source>
</evidence>
<dbReference type="SUPFAM" id="SSF52283">
    <property type="entry name" value="Formate/glycerate dehydrogenase catalytic domain-like"/>
    <property type="match status" value="1"/>
</dbReference>
<evidence type="ECO:0000313" key="8">
    <source>
        <dbReference type="Proteomes" id="UP001138997"/>
    </source>
</evidence>
<sequence>MTRIPARFVAGSRTLFTDLFDHATLTRLRHVLDLDESPSPADQLDVQKTQLLITGWGAPRLTAEELERWPDLRVVIHAAGSVKRLVTPELWQRGIRVSSSAQANAYPVAEYTLAMILLSAKRTLEASRLFTTSQDLRASLPTGRFGTYGITVGVIGASRVGRRVIELLKPFDITCLLFDPSLSDDECRALGTHPVSYPDLFTQSDVVTVHAPSLPETRHMIGPKQLALMRDDSVLINTARGALVDTDALVAEVSSGRLRAVLDVTAPEPLPPGHRLFTLPGVTLTPHIAGSLGNELRRIGHSVADEIERYVRTGELAGEVTSPDLERIS</sequence>
<dbReference type="SUPFAM" id="SSF51735">
    <property type="entry name" value="NAD(P)-binding Rossmann-fold domains"/>
    <property type="match status" value="1"/>
</dbReference>
<dbReference type="GO" id="GO:0016618">
    <property type="term" value="F:hydroxypyruvate reductase [NAD(P)H] activity"/>
    <property type="evidence" value="ECO:0007669"/>
    <property type="project" value="TreeGrafter"/>
</dbReference>
<dbReference type="Proteomes" id="UP001138997">
    <property type="component" value="Unassembled WGS sequence"/>
</dbReference>
<dbReference type="InterPro" id="IPR036291">
    <property type="entry name" value="NAD(P)-bd_dom_sf"/>
</dbReference>
<evidence type="ECO:0000256" key="3">
    <source>
        <dbReference type="ARBA" id="ARBA00023027"/>
    </source>
</evidence>
<keyword evidence="3" id="KW-0520">NAD</keyword>
<evidence type="ECO:0000256" key="4">
    <source>
        <dbReference type="RuleBase" id="RU003719"/>
    </source>
</evidence>
<evidence type="ECO:0000256" key="1">
    <source>
        <dbReference type="ARBA" id="ARBA00005854"/>
    </source>
</evidence>
<dbReference type="AlphaFoldDB" id="A0A9X1STX5"/>
<dbReference type="PANTHER" id="PTHR10996">
    <property type="entry name" value="2-HYDROXYACID DEHYDROGENASE-RELATED"/>
    <property type="match status" value="1"/>
</dbReference>
<keyword evidence="8" id="KW-1185">Reference proteome</keyword>